<feature type="region of interest" description="Disordered" evidence="1">
    <location>
        <begin position="73"/>
        <end position="142"/>
    </location>
</feature>
<evidence type="ECO:0000313" key="3">
    <source>
        <dbReference type="Proteomes" id="UP001166286"/>
    </source>
</evidence>
<dbReference type="PANTHER" id="PTHR40069:SF1">
    <property type="entry name" value="YWBE PROTEIN"/>
    <property type="match status" value="1"/>
</dbReference>
<proteinExistence type="predicted"/>
<dbReference type="InterPro" id="IPR019240">
    <property type="entry name" value="DUF2196"/>
</dbReference>
<gene>
    <name evidence="2" type="ORF">JMJ35_005947</name>
</gene>
<sequence length="180" mass="19351">MAVPKMSQLRPGVMVNVVLKAHQQSGKLTTGQISEILTRGDHPRGIKVRLSSGEIGRVQSLSLSSEHIATAQTPPYVQTSFPSEYENAPNHSGGRRRGRSPSQGDYRQDPTPLESRSLADQIKTSPSSRATHPSSSTAVKDTTQAAMEKEFPKLDTALIAAILADHEDINNARGILGSLS</sequence>
<accession>A0AA39R014</accession>
<dbReference type="Proteomes" id="UP001166286">
    <property type="component" value="Unassembled WGS sequence"/>
</dbReference>
<comment type="caution">
    <text evidence="2">The sequence shown here is derived from an EMBL/GenBank/DDBJ whole genome shotgun (WGS) entry which is preliminary data.</text>
</comment>
<evidence type="ECO:0000256" key="1">
    <source>
        <dbReference type="SAM" id="MobiDB-lite"/>
    </source>
</evidence>
<evidence type="ECO:0000313" key="2">
    <source>
        <dbReference type="EMBL" id="KAK0511374.1"/>
    </source>
</evidence>
<name>A0AA39R014_9LECA</name>
<dbReference type="AlphaFoldDB" id="A0AA39R014"/>
<dbReference type="Pfam" id="PF09962">
    <property type="entry name" value="DUF2196"/>
    <property type="match status" value="1"/>
</dbReference>
<feature type="compositionally biased region" description="Polar residues" evidence="1">
    <location>
        <begin position="73"/>
        <end position="82"/>
    </location>
</feature>
<dbReference type="NCBIfam" id="TIGR03833">
    <property type="entry name" value="YwbE family protein"/>
    <property type="match status" value="1"/>
</dbReference>
<organism evidence="2 3">
    <name type="scientific">Cladonia borealis</name>
    <dbReference type="NCBI Taxonomy" id="184061"/>
    <lineage>
        <taxon>Eukaryota</taxon>
        <taxon>Fungi</taxon>
        <taxon>Dikarya</taxon>
        <taxon>Ascomycota</taxon>
        <taxon>Pezizomycotina</taxon>
        <taxon>Lecanoromycetes</taxon>
        <taxon>OSLEUM clade</taxon>
        <taxon>Lecanoromycetidae</taxon>
        <taxon>Lecanorales</taxon>
        <taxon>Lecanorineae</taxon>
        <taxon>Cladoniaceae</taxon>
        <taxon>Cladonia</taxon>
    </lineage>
</organism>
<dbReference type="PANTHER" id="PTHR40069">
    <property type="entry name" value="YWBE PROTEIN"/>
    <property type="match status" value="1"/>
</dbReference>
<dbReference type="EMBL" id="JAFEKC020000013">
    <property type="protein sequence ID" value="KAK0511374.1"/>
    <property type="molecule type" value="Genomic_DNA"/>
</dbReference>
<feature type="compositionally biased region" description="Low complexity" evidence="1">
    <location>
        <begin position="124"/>
        <end position="138"/>
    </location>
</feature>
<protein>
    <submittedName>
        <fullName evidence="2">Uncharacterized protein</fullName>
    </submittedName>
</protein>
<keyword evidence="3" id="KW-1185">Reference proteome</keyword>
<reference evidence="2" key="1">
    <citation type="submission" date="2023-03" db="EMBL/GenBank/DDBJ databases">
        <title>Complete genome of Cladonia borealis.</title>
        <authorList>
            <person name="Park H."/>
        </authorList>
    </citation>
    <scope>NUCLEOTIDE SEQUENCE</scope>
    <source>
        <strain evidence="2">ANT050790</strain>
    </source>
</reference>